<dbReference type="STRING" id="1169540.A0A0G4E8C0"/>
<keyword evidence="5" id="KW-0539">Nucleus</keyword>
<dbReference type="InterPro" id="IPR022312">
    <property type="entry name" value="DNA_pol_X"/>
</dbReference>
<keyword evidence="4" id="KW-0235">DNA replication</keyword>
<proteinExistence type="inferred from homology"/>
<organism evidence="8 9">
    <name type="scientific">Vitrella brassicaformis (strain CCMP3155)</name>
    <dbReference type="NCBI Taxonomy" id="1169540"/>
    <lineage>
        <taxon>Eukaryota</taxon>
        <taxon>Sar</taxon>
        <taxon>Alveolata</taxon>
        <taxon>Colpodellida</taxon>
        <taxon>Vitrellaceae</taxon>
        <taxon>Vitrella</taxon>
    </lineage>
</organism>
<comment type="similarity">
    <text evidence="5">Belongs to the DNA polymerase type-X family.</text>
</comment>
<dbReference type="InterPro" id="IPR037160">
    <property type="entry name" value="DNA_Pol_thumb_sf"/>
</dbReference>
<dbReference type="AlphaFoldDB" id="A0A0G4E8C0"/>
<dbReference type="OrthoDB" id="205514at2759"/>
<keyword evidence="3 5" id="KW-0548">Nucleotidyltransferase</keyword>
<evidence type="ECO:0000256" key="3">
    <source>
        <dbReference type="ARBA" id="ARBA00022695"/>
    </source>
</evidence>
<name>A0A0G4E8C0_VITBC</name>
<dbReference type="Gene3D" id="3.30.460.10">
    <property type="entry name" value="Beta Polymerase, domain 2"/>
    <property type="match status" value="1"/>
</dbReference>
<evidence type="ECO:0000259" key="7">
    <source>
        <dbReference type="SMART" id="SM00483"/>
    </source>
</evidence>
<comment type="function">
    <text evidence="5">DNA polymerase that functions in several pathways of DNA repair. Involved in base excision repair (BER) responsible for repair of lesions that give rise to abasic (AP) sites in DNA. Also contributes to DNA double-strand break repair by non-homologous end joining and homologous recombination. Has both template-dependent and template-independent (terminal transferase) DNA polymerase activities. Has also a 5'-deoxyribose-5-phosphate lyase (dRP lyase) activity.</text>
</comment>
<dbReference type="InterPro" id="IPR043519">
    <property type="entry name" value="NT_sf"/>
</dbReference>
<keyword evidence="5" id="KW-0227">DNA damage</keyword>
<keyword evidence="1" id="KW-0237">DNA synthesis</keyword>
<dbReference type="InterPro" id="IPR029398">
    <property type="entry name" value="PolB_thumb"/>
</dbReference>
<comment type="subcellular location">
    <subcellularLocation>
        <location evidence="5">Nucleus</location>
    </subcellularLocation>
</comment>
<evidence type="ECO:0000313" key="9">
    <source>
        <dbReference type="Proteomes" id="UP000041254"/>
    </source>
</evidence>
<evidence type="ECO:0000256" key="4">
    <source>
        <dbReference type="ARBA" id="ARBA00022705"/>
    </source>
</evidence>
<dbReference type="InterPro" id="IPR002008">
    <property type="entry name" value="DNA_pol_X_beta-like"/>
</dbReference>
<comment type="catalytic activity">
    <reaction evidence="5">
        <text>DNA(n) + a 2'-deoxyribonucleoside 5'-triphosphate = DNA(n+1) + diphosphate</text>
        <dbReference type="Rhea" id="RHEA:22508"/>
        <dbReference type="Rhea" id="RHEA-COMP:17339"/>
        <dbReference type="Rhea" id="RHEA-COMP:17340"/>
        <dbReference type="ChEBI" id="CHEBI:33019"/>
        <dbReference type="ChEBI" id="CHEBI:61560"/>
        <dbReference type="ChEBI" id="CHEBI:173112"/>
        <dbReference type="EC" id="2.7.7.7"/>
    </reaction>
</comment>
<dbReference type="InterPro" id="IPR002054">
    <property type="entry name" value="DNA-dir_DNA_pol_X"/>
</dbReference>
<dbReference type="GO" id="GO:0006303">
    <property type="term" value="P:double-strand break repair via nonhomologous end joining"/>
    <property type="evidence" value="ECO:0007669"/>
    <property type="project" value="TreeGrafter"/>
</dbReference>
<keyword evidence="5" id="KW-0234">DNA repair</keyword>
<dbReference type="InParanoid" id="A0A0G4E8C0"/>
<dbReference type="GO" id="GO:0003677">
    <property type="term" value="F:DNA binding"/>
    <property type="evidence" value="ECO:0007669"/>
    <property type="project" value="UniProtKB-UniRule"/>
</dbReference>
<dbReference type="GO" id="GO:0005634">
    <property type="term" value="C:nucleus"/>
    <property type="evidence" value="ECO:0007669"/>
    <property type="project" value="UniProtKB-SubCell"/>
</dbReference>
<feature type="region of interest" description="Disordered" evidence="6">
    <location>
        <begin position="371"/>
        <end position="404"/>
    </location>
</feature>
<dbReference type="Proteomes" id="UP000041254">
    <property type="component" value="Unassembled WGS sequence"/>
</dbReference>
<reference evidence="8 9" key="1">
    <citation type="submission" date="2014-11" db="EMBL/GenBank/DDBJ databases">
        <authorList>
            <person name="Zhu J."/>
            <person name="Qi W."/>
            <person name="Song R."/>
        </authorList>
    </citation>
    <scope>NUCLEOTIDE SEQUENCE [LARGE SCALE GENOMIC DNA]</scope>
</reference>
<dbReference type="VEuPathDB" id="CryptoDB:Vbra_6678"/>
<feature type="compositionally biased region" description="Acidic residues" evidence="6">
    <location>
        <begin position="375"/>
        <end position="397"/>
    </location>
</feature>
<dbReference type="PANTHER" id="PTHR11276">
    <property type="entry name" value="DNA POLYMERASE TYPE-X FAMILY MEMBER"/>
    <property type="match status" value="1"/>
</dbReference>
<dbReference type="PhylomeDB" id="A0A0G4E8C0"/>
<dbReference type="Gene3D" id="3.30.210.10">
    <property type="entry name" value="DNA polymerase, thumb domain"/>
    <property type="match status" value="1"/>
</dbReference>
<evidence type="ECO:0000313" key="8">
    <source>
        <dbReference type="EMBL" id="CEL91924.1"/>
    </source>
</evidence>
<dbReference type="GO" id="GO:0046872">
    <property type="term" value="F:metal ion binding"/>
    <property type="evidence" value="ECO:0007669"/>
    <property type="project" value="UniProtKB-UniRule"/>
</dbReference>
<protein>
    <recommendedName>
        <fullName evidence="5">DNA polymerase</fullName>
        <ecNumber evidence="5">2.7.7.7</ecNumber>
    </recommendedName>
</protein>
<evidence type="ECO:0000256" key="6">
    <source>
        <dbReference type="SAM" id="MobiDB-lite"/>
    </source>
</evidence>
<dbReference type="GO" id="GO:0003887">
    <property type="term" value="F:DNA-directed DNA polymerase activity"/>
    <property type="evidence" value="ECO:0007669"/>
    <property type="project" value="UniProtKB-UniRule"/>
</dbReference>
<dbReference type="SUPFAM" id="SSF81301">
    <property type="entry name" value="Nucleotidyltransferase"/>
    <property type="match status" value="1"/>
</dbReference>
<dbReference type="InterPro" id="IPR028207">
    <property type="entry name" value="DNA_pol_B_palm_palm"/>
</dbReference>
<dbReference type="EC" id="2.7.7.7" evidence="5"/>
<evidence type="ECO:0000256" key="5">
    <source>
        <dbReference type="RuleBase" id="RU366014"/>
    </source>
</evidence>
<dbReference type="PANTHER" id="PTHR11276:SF28">
    <property type="entry name" value="DNA POLYMERASE LAMBDA"/>
    <property type="match status" value="1"/>
</dbReference>
<accession>A0A0G4E8C0</accession>
<dbReference type="Pfam" id="PF14791">
    <property type="entry name" value="DNA_pol_B_thumb"/>
    <property type="match status" value="1"/>
</dbReference>
<evidence type="ECO:0000256" key="2">
    <source>
        <dbReference type="ARBA" id="ARBA00022679"/>
    </source>
</evidence>
<dbReference type="EMBL" id="CDMY01000033">
    <property type="protein sequence ID" value="CEL91924.1"/>
    <property type="molecule type" value="Genomic_DNA"/>
</dbReference>
<gene>
    <name evidence="8" type="ORF">Vbra_6678</name>
</gene>
<keyword evidence="2 5" id="KW-0808">Transferase</keyword>
<dbReference type="SMART" id="SM00483">
    <property type="entry name" value="POLXc"/>
    <property type="match status" value="1"/>
</dbReference>
<dbReference type="PRINTS" id="PR00870">
    <property type="entry name" value="DNAPOLXBETA"/>
</dbReference>
<keyword evidence="5" id="KW-0239">DNA-directed DNA polymerase</keyword>
<feature type="domain" description="DNA-directed DNA polymerase X" evidence="7">
    <location>
        <begin position="1"/>
        <end position="273"/>
    </location>
</feature>
<keyword evidence="9" id="KW-1185">Reference proteome</keyword>
<dbReference type="PRINTS" id="PR00869">
    <property type="entry name" value="DNAPOLX"/>
</dbReference>
<evidence type="ECO:0000256" key="1">
    <source>
        <dbReference type="ARBA" id="ARBA00022634"/>
    </source>
</evidence>
<dbReference type="Pfam" id="PF14792">
    <property type="entry name" value="DNA_pol_B_palm"/>
    <property type="match status" value="1"/>
</dbReference>
<sequence>MAAASSSGGAADIGSTDILSKDIKWMFPPLALQLYCKGINTLAELQAALDEDPHLLDAGQKVWLKHHGDIVKPIPRAEVEQHFNYIKGTVEKLFPNNELEVMCVGSYRRLKDTCGDVDIFIVPNHDNYFETEIEPIVERLQSDGYLVDIIGQTEKYYLGHDDLSGRNVDKEVYQCPHTVFGIGRLPGTNINRRVDLIFQPKKEKTCGLLYFTGSRDFNTAIAKFASRQGYTLNNKNLYKYEGGAYSSEHIACASEKDIFDRLQLPYMAPEEREATDEFLKKCNFTRDDIEFDELTLPHPDDKEEWDCFFCYNSNRAHMTAWRKLDAQRKKNVIENFLVLCLDEIVAKGELSLRDKHLEGLVLAHIQGFLESQEMQVDEDEDDDDGDDDDDEEEESEEETRTPTD</sequence>